<protein>
    <recommendedName>
        <fullName evidence="3">RNase H type-1 domain-containing protein</fullName>
    </recommendedName>
</protein>
<organism evidence="1 2">
    <name type="scientific">Brassica cretica</name>
    <name type="common">Mustard</name>
    <dbReference type="NCBI Taxonomy" id="69181"/>
    <lineage>
        <taxon>Eukaryota</taxon>
        <taxon>Viridiplantae</taxon>
        <taxon>Streptophyta</taxon>
        <taxon>Embryophyta</taxon>
        <taxon>Tracheophyta</taxon>
        <taxon>Spermatophyta</taxon>
        <taxon>Magnoliopsida</taxon>
        <taxon>eudicotyledons</taxon>
        <taxon>Gunneridae</taxon>
        <taxon>Pentapetalae</taxon>
        <taxon>rosids</taxon>
        <taxon>malvids</taxon>
        <taxon>Brassicales</taxon>
        <taxon>Brassicaceae</taxon>
        <taxon>Brassiceae</taxon>
        <taxon>Brassica</taxon>
    </lineage>
</organism>
<dbReference type="EMBL" id="QGKX02001347">
    <property type="protein sequence ID" value="KAF3526390.1"/>
    <property type="molecule type" value="Genomic_DNA"/>
</dbReference>
<gene>
    <name evidence="1" type="ORF">F2Q69_00048965</name>
</gene>
<reference evidence="1" key="1">
    <citation type="submission" date="2019-12" db="EMBL/GenBank/DDBJ databases">
        <title>Genome sequencing and annotation of Brassica cretica.</title>
        <authorList>
            <person name="Studholme D.J."/>
            <person name="Sarris P."/>
        </authorList>
    </citation>
    <scope>NUCLEOTIDE SEQUENCE</scope>
    <source>
        <strain evidence="1">PFS-109/04</strain>
        <tissue evidence="1">Leaf</tissue>
    </source>
</reference>
<evidence type="ECO:0008006" key="3">
    <source>
        <dbReference type="Google" id="ProtNLM"/>
    </source>
</evidence>
<accession>A0A8S9Q3G9</accession>
<proteinExistence type="predicted"/>
<evidence type="ECO:0000313" key="2">
    <source>
        <dbReference type="Proteomes" id="UP000712600"/>
    </source>
</evidence>
<sequence length="96" mass="11183">MRNLRQTRVIFEFSSVELRDALQSPSRYREHHVLLENIHYLLSDIDSWCLRFASPSENTTAREIAVSVTRDNRSHSRVAAYGLRWLSTLMAMESVS</sequence>
<evidence type="ECO:0000313" key="1">
    <source>
        <dbReference type="EMBL" id="KAF3526390.1"/>
    </source>
</evidence>
<name>A0A8S9Q3G9_BRACR</name>
<comment type="caution">
    <text evidence="1">The sequence shown here is derived from an EMBL/GenBank/DDBJ whole genome shotgun (WGS) entry which is preliminary data.</text>
</comment>
<dbReference type="AlphaFoldDB" id="A0A8S9Q3G9"/>
<dbReference type="Proteomes" id="UP000712600">
    <property type="component" value="Unassembled WGS sequence"/>
</dbReference>